<comment type="caution">
    <text evidence="4">The sequence shown here is derived from an EMBL/GenBank/DDBJ whole genome shotgun (WGS) entry which is preliminary data.</text>
</comment>
<dbReference type="AlphaFoldDB" id="A0A9P6JYN0"/>
<dbReference type="Gene3D" id="3.90.180.10">
    <property type="entry name" value="Medium-chain alcohol dehydrogenases, catalytic domain"/>
    <property type="match status" value="2"/>
</dbReference>
<reference evidence="4" key="1">
    <citation type="journal article" date="2020" name="Fungal Divers.">
        <title>Resolving the Mortierellaceae phylogeny through synthesis of multi-gene phylogenetics and phylogenomics.</title>
        <authorList>
            <person name="Vandepol N."/>
            <person name="Liber J."/>
            <person name="Desiro A."/>
            <person name="Na H."/>
            <person name="Kennedy M."/>
            <person name="Barry K."/>
            <person name="Grigoriev I.V."/>
            <person name="Miller A.N."/>
            <person name="O'Donnell K."/>
            <person name="Stajich J.E."/>
            <person name="Bonito G."/>
        </authorList>
    </citation>
    <scope>NUCLEOTIDE SEQUENCE</scope>
    <source>
        <strain evidence="4">NRRL 2591</strain>
    </source>
</reference>
<organism evidence="4 5">
    <name type="scientific">Mortierella hygrophila</name>
    <dbReference type="NCBI Taxonomy" id="979708"/>
    <lineage>
        <taxon>Eukaryota</taxon>
        <taxon>Fungi</taxon>
        <taxon>Fungi incertae sedis</taxon>
        <taxon>Mucoromycota</taxon>
        <taxon>Mortierellomycotina</taxon>
        <taxon>Mortierellomycetes</taxon>
        <taxon>Mortierellales</taxon>
        <taxon>Mortierellaceae</taxon>
        <taxon>Mortierella</taxon>
    </lineage>
</organism>
<sequence>MPPSSIQQPPIFTGVNYIDIVERKTSTTGGTRARVAPFIPGHEASGEVRSEAQYGFKVGERVAIPGSDTCAGLVRMGHTVQKSDWIVIHTVAGGGGLFAAQLAHHLGPHAIDSYKYTRRGFDGLYGELAEYLVKGQLKVHVHKVFVFDEAQHARLDIEGRKSAGKLLIMIA</sequence>
<proteinExistence type="predicted"/>
<gene>
    <name evidence="4" type="ORF">EC957_006357</name>
</gene>
<dbReference type="PANTHER" id="PTHR48106">
    <property type="entry name" value="QUINONE OXIDOREDUCTASE PIG3-RELATED"/>
    <property type="match status" value="1"/>
</dbReference>
<dbReference type="GO" id="GO:0035925">
    <property type="term" value="F:mRNA 3'-UTR AU-rich region binding"/>
    <property type="evidence" value="ECO:0007669"/>
    <property type="project" value="TreeGrafter"/>
</dbReference>
<keyword evidence="2" id="KW-0560">Oxidoreductase</keyword>
<dbReference type="EMBL" id="JAAAXW010000291">
    <property type="protein sequence ID" value="KAF9538685.1"/>
    <property type="molecule type" value="Genomic_DNA"/>
</dbReference>
<dbReference type="PANTHER" id="PTHR48106:SF13">
    <property type="entry name" value="QUINONE OXIDOREDUCTASE-RELATED"/>
    <property type="match status" value="1"/>
</dbReference>
<dbReference type="Gene3D" id="3.40.50.720">
    <property type="entry name" value="NAD(P)-binding Rossmann-like Domain"/>
    <property type="match status" value="1"/>
</dbReference>
<evidence type="ECO:0000256" key="2">
    <source>
        <dbReference type="ARBA" id="ARBA00023002"/>
    </source>
</evidence>
<dbReference type="GO" id="GO:0070402">
    <property type="term" value="F:NADPH binding"/>
    <property type="evidence" value="ECO:0007669"/>
    <property type="project" value="TreeGrafter"/>
</dbReference>
<dbReference type="InterPro" id="IPR013154">
    <property type="entry name" value="ADH-like_N"/>
</dbReference>
<evidence type="ECO:0000256" key="1">
    <source>
        <dbReference type="ARBA" id="ARBA00022857"/>
    </source>
</evidence>
<name>A0A9P6JYN0_9FUNG</name>
<keyword evidence="1" id="KW-0521">NADP</keyword>
<evidence type="ECO:0000313" key="4">
    <source>
        <dbReference type="EMBL" id="KAF9538685.1"/>
    </source>
</evidence>
<dbReference type="Pfam" id="PF08240">
    <property type="entry name" value="ADH_N"/>
    <property type="match status" value="1"/>
</dbReference>
<feature type="domain" description="Alcohol dehydrogenase-like N-terminal" evidence="3">
    <location>
        <begin position="13"/>
        <end position="100"/>
    </location>
</feature>
<dbReference type="GO" id="GO:0003960">
    <property type="term" value="F:quinone reductase (NADPH) activity"/>
    <property type="evidence" value="ECO:0007669"/>
    <property type="project" value="TreeGrafter"/>
</dbReference>
<dbReference type="Proteomes" id="UP000723463">
    <property type="component" value="Unassembled WGS sequence"/>
</dbReference>
<dbReference type="GO" id="GO:0005829">
    <property type="term" value="C:cytosol"/>
    <property type="evidence" value="ECO:0007669"/>
    <property type="project" value="TreeGrafter"/>
</dbReference>
<evidence type="ECO:0000259" key="3">
    <source>
        <dbReference type="Pfam" id="PF08240"/>
    </source>
</evidence>
<accession>A0A9P6JYN0</accession>
<dbReference type="SUPFAM" id="SSF50129">
    <property type="entry name" value="GroES-like"/>
    <property type="match status" value="1"/>
</dbReference>
<evidence type="ECO:0000313" key="5">
    <source>
        <dbReference type="Proteomes" id="UP000723463"/>
    </source>
</evidence>
<protein>
    <recommendedName>
        <fullName evidence="3">Alcohol dehydrogenase-like N-terminal domain-containing protein</fullName>
    </recommendedName>
</protein>
<keyword evidence="5" id="KW-1185">Reference proteome</keyword>
<dbReference type="InterPro" id="IPR011032">
    <property type="entry name" value="GroES-like_sf"/>
</dbReference>